<dbReference type="AlphaFoldDB" id="A0AAE0PLQ0"/>
<keyword evidence="4" id="KW-1185">Reference proteome</keyword>
<dbReference type="Proteomes" id="UP001281003">
    <property type="component" value="Unassembled WGS sequence"/>
</dbReference>
<dbReference type="GO" id="GO:0009820">
    <property type="term" value="P:alkaloid metabolic process"/>
    <property type="evidence" value="ECO:0007669"/>
    <property type="project" value="InterPro"/>
</dbReference>
<proteinExistence type="predicted"/>
<dbReference type="SUPFAM" id="SSF50475">
    <property type="entry name" value="FMN-binding split barrel"/>
    <property type="match status" value="1"/>
</dbReference>
<comment type="caution">
    <text evidence="3">The sequence shown here is derived from an EMBL/GenBank/DDBJ whole genome shotgun (WGS) entry which is preliminary data.</text>
</comment>
<feature type="region of interest" description="Disordered" evidence="2">
    <location>
        <begin position="259"/>
        <end position="285"/>
    </location>
</feature>
<organism evidence="3 4">
    <name type="scientific">Sordaria brevicollis</name>
    <dbReference type="NCBI Taxonomy" id="83679"/>
    <lineage>
        <taxon>Eukaryota</taxon>
        <taxon>Fungi</taxon>
        <taxon>Dikarya</taxon>
        <taxon>Ascomycota</taxon>
        <taxon>Pezizomycotina</taxon>
        <taxon>Sordariomycetes</taxon>
        <taxon>Sordariomycetidae</taxon>
        <taxon>Sordariales</taxon>
        <taxon>Sordariaceae</taxon>
        <taxon>Sordaria</taxon>
    </lineage>
</organism>
<protein>
    <submittedName>
        <fullName evidence="3">Aromatic prenyltransferase</fullName>
    </submittedName>
</protein>
<dbReference type="InterPro" id="IPR024747">
    <property type="entry name" value="Pyridox_Oxase-rel"/>
</dbReference>
<accession>A0AAE0PLQ0</accession>
<dbReference type="EMBL" id="JAUTDP010000002">
    <property type="protein sequence ID" value="KAK3402316.1"/>
    <property type="molecule type" value="Genomic_DNA"/>
</dbReference>
<evidence type="ECO:0000256" key="1">
    <source>
        <dbReference type="ARBA" id="ARBA00022679"/>
    </source>
</evidence>
<reference evidence="3" key="2">
    <citation type="submission" date="2023-07" db="EMBL/GenBank/DDBJ databases">
        <authorList>
            <consortium name="Lawrence Berkeley National Laboratory"/>
            <person name="Haridas S."/>
            <person name="Hensen N."/>
            <person name="Bonometti L."/>
            <person name="Westerberg I."/>
            <person name="Brannstrom I.O."/>
            <person name="Guillou S."/>
            <person name="Cros-Aarteil S."/>
            <person name="Calhoun S."/>
            <person name="Kuo A."/>
            <person name="Mondo S."/>
            <person name="Pangilinan J."/>
            <person name="Riley R."/>
            <person name="LaButti K."/>
            <person name="Andreopoulos B."/>
            <person name="Lipzen A."/>
            <person name="Chen C."/>
            <person name="Yanf M."/>
            <person name="Daum C."/>
            <person name="Ng V."/>
            <person name="Clum A."/>
            <person name="Steindorff A."/>
            <person name="Ohm R."/>
            <person name="Martin F."/>
            <person name="Silar P."/>
            <person name="Natvig D."/>
            <person name="Lalanne C."/>
            <person name="Gautier V."/>
            <person name="Ament-velasquez S.L."/>
            <person name="Kruys A."/>
            <person name="Hutchinson M.I."/>
            <person name="Powell A.J."/>
            <person name="Barry K."/>
            <person name="Miller A.N."/>
            <person name="Grigoriev I.V."/>
            <person name="Debuchy R."/>
            <person name="Gladieux P."/>
            <person name="Thoren M.H."/>
            <person name="Johannesson H."/>
        </authorList>
    </citation>
    <scope>NUCLEOTIDE SEQUENCE</scope>
    <source>
        <strain evidence="3">FGSC 1904</strain>
    </source>
</reference>
<dbReference type="GO" id="GO:0016765">
    <property type="term" value="F:transferase activity, transferring alkyl or aryl (other than methyl) groups"/>
    <property type="evidence" value="ECO:0007669"/>
    <property type="project" value="InterPro"/>
</dbReference>
<feature type="region of interest" description="Disordered" evidence="2">
    <location>
        <begin position="318"/>
        <end position="344"/>
    </location>
</feature>
<dbReference type="Pfam" id="PF11991">
    <property type="entry name" value="Trp_DMAT"/>
    <property type="match status" value="2"/>
</dbReference>
<feature type="compositionally biased region" description="Basic and acidic residues" evidence="2">
    <location>
        <begin position="259"/>
        <end position="275"/>
    </location>
</feature>
<keyword evidence="1" id="KW-0808">Transferase</keyword>
<dbReference type="InterPro" id="IPR017795">
    <property type="entry name" value="ABBA_NscD-like"/>
</dbReference>
<dbReference type="PANTHER" id="PTHR34071">
    <property type="entry name" value="5-NITROIMIDAZOLE ANTIBIOTICS RESISTANCE PROTEIN, NIMA-FAMILY-RELATED PROTEIN-RELATED"/>
    <property type="match status" value="1"/>
</dbReference>
<dbReference type="Pfam" id="PF12900">
    <property type="entry name" value="Pyridox_ox_2"/>
    <property type="match status" value="1"/>
</dbReference>
<evidence type="ECO:0000313" key="4">
    <source>
        <dbReference type="Proteomes" id="UP001281003"/>
    </source>
</evidence>
<evidence type="ECO:0000256" key="2">
    <source>
        <dbReference type="SAM" id="MobiDB-lite"/>
    </source>
</evidence>
<evidence type="ECO:0000313" key="3">
    <source>
        <dbReference type="EMBL" id="KAK3402316.1"/>
    </source>
</evidence>
<dbReference type="InterPro" id="IPR012349">
    <property type="entry name" value="Split_barrel_FMN-bd"/>
</dbReference>
<name>A0AAE0PLQ0_SORBR</name>
<reference evidence="3" key="1">
    <citation type="journal article" date="2023" name="Mol. Phylogenet. Evol.">
        <title>Genome-scale phylogeny and comparative genomics of the fungal order Sordariales.</title>
        <authorList>
            <person name="Hensen N."/>
            <person name="Bonometti L."/>
            <person name="Westerberg I."/>
            <person name="Brannstrom I.O."/>
            <person name="Guillou S."/>
            <person name="Cros-Aarteil S."/>
            <person name="Calhoun S."/>
            <person name="Haridas S."/>
            <person name="Kuo A."/>
            <person name="Mondo S."/>
            <person name="Pangilinan J."/>
            <person name="Riley R."/>
            <person name="LaButti K."/>
            <person name="Andreopoulos B."/>
            <person name="Lipzen A."/>
            <person name="Chen C."/>
            <person name="Yan M."/>
            <person name="Daum C."/>
            <person name="Ng V."/>
            <person name="Clum A."/>
            <person name="Steindorff A."/>
            <person name="Ohm R.A."/>
            <person name="Martin F."/>
            <person name="Silar P."/>
            <person name="Natvig D.O."/>
            <person name="Lalanne C."/>
            <person name="Gautier V."/>
            <person name="Ament-Velasquez S.L."/>
            <person name="Kruys A."/>
            <person name="Hutchinson M.I."/>
            <person name="Powell A.J."/>
            <person name="Barry K."/>
            <person name="Miller A.N."/>
            <person name="Grigoriev I.V."/>
            <person name="Debuchy R."/>
            <person name="Gladieux P."/>
            <person name="Hiltunen Thoren M."/>
            <person name="Johannesson H."/>
        </authorList>
    </citation>
    <scope>NUCLEOTIDE SEQUENCE</scope>
    <source>
        <strain evidence="3">FGSC 1904</strain>
    </source>
</reference>
<dbReference type="PANTHER" id="PTHR34071:SF2">
    <property type="entry name" value="FLAVIN-NUCLEOTIDE-BINDING PROTEIN"/>
    <property type="match status" value="1"/>
</dbReference>
<gene>
    <name evidence="3" type="ORF">B0T20DRAFT_370585</name>
</gene>
<dbReference type="Gene3D" id="2.30.110.10">
    <property type="entry name" value="Electron Transport, Fmn-binding Protein, Chain A"/>
    <property type="match status" value="1"/>
</dbReference>
<sequence>MPSHALEYPKQPYSTVKRLNDRARYSLETIHGIINASPFVHVAFQDSTSPFPAVLPMIGQMGSFSRPSADLGDVLDLYIHGYVSSRIMNLARASSPSGDGDSEGIPLTISATILDGYVLSLTPNSHSYNYRSANLFGYATPVTEPAEKTWAMELVTNSVIPQRYQNTRVPPNNAEMQSTSILKVKIKAGSAKIRSGEPHDERGDLADEELRQKTWVGVVPAWMEFGEPVAGGYNKVEKVPGYIEEWRVEGNEARRGEAYEAVKEGGKAKGRDESSNKLGQGNGLRPGIVMQRRLRYTCTTMARTHPILRWTALAHRPSTSTLQTAQQRRQQQRDVSSKPEPNYLYYDEDNPDHRYWWNACSPSLTSIFKHSNTYTPAQKALQLTWFLNKVIPNLGPRPSSTHRLQSPLNYDGTPYRPTWNLGCLPASGNKKITGTFRFSFEPYPSIRTAAAAAKDPTNQAGYQRMIPLLAKGCHGGVGEGEDDTKGADLTWYDEVKDHLYLTPSERAILHSKLAPGQQPPEHAALAIGFLNSKRVLKPYFFAGPKSLATGLSPHQMRPGREEPDVKVYLPIMQFFETEGQVVEALERVGGGFGWDEFDRGGYAKAFREAFPHVDLNEAPGTHTWLSFSYSKATGPYMTVYYAPRFQEAYDRGLLSEEGKVKQNSA</sequence>